<dbReference type="Proteomes" id="UP000277212">
    <property type="component" value="Unassembled WGS sequence"/>
</dbReference>
<evidence type="ECO:0000313" key="1">
    <source>
        <dbReference type="EMBL" id="RMJ13700.1"/>
    </source>
</evidence>
<dbReference type="EMBL" id="NKUJ01000102">
    <property type="protein sequence ID" value="RMJ13700.1"/>
    <property type="molecule type" value="Genomic_DNA"/>
</dbReference>
<reference evidence="1 2" key="1">
    <citation type="submission" date="2017-06" db="EMBL/GenBank/DDBJ databases">
        <title>Comparative genomic analysis of Ambrosia Fusariam Clade fungi.</title>
        <authorList>
            <person name="Stajich J.E."/>
            <person name="Carrillo J."/>
            <person name="Kijimoto T."/>
            <person name="Eskalen A."/>
            <person name="O'Donnell K."/>
            <person name="Kasson M."/>
        </authorList>
    </citation>
    <scope>NUCLEOTIDE SEQUENCE [LARGE SCALE GENOMIC DNA]</scope>
    <source>
        <strain evidence="1">UCR3666</strain>
    </source>
</reference>
<evidence type="ECO:0008006" key="3">
    <source>
        <dbReference type="Google" id="ProtNLM"/>
    </source>
</evidence>
<accession>A0A3M2S7Z5</accession>
<gene>
    <name evidence="1" type="ORF">CDV36_006621</name>
</gene>
<dbReference type="OrthoDB" id="5106024at2759"/>
<sequence>MPDARHFTRAVPRMRGFRNAIRVRRQARRRALVAAVIAAIRLILPTRQPASDEGRRPEPPHLNDEDLLDEFLRGHERGHRLGLRLGHESGYRQGLADGFARGLALGQERAYRAGFLDGAGEASD</sequence>
<name>A0A3M2S7Z5_9HYPO</name>
<comment type="caution">
    <text evidence="1">The sequence shown here is derived from an EMBL/GenBank/DDBJ whole genome shotgun (WGS) entry which is preliminary data.</text>
</comment>
<keyword evidence="2" id="KW-1185">Reference proteome</keyword>
<proteinExistence type="predicted"/>
<evidence type="ECO:0000313" key="2">
    <source>
        <dbReference type="Proteomes" id="UP000277212"/>
    </source>
</evidence>
<organism evidence="1 2">
    <name type="scientific">Fusarium kuroshium</name>
    <dbReference type="NCBI Taxonomy" id="2010991"/>
    <lineage>
        <taxon>Eukaryota</taxon>
        <taxon>Fungi</taxon>
        <taxon>Dikarya</taxon>
        <taxon>Ascomycota</taxon>
        <taxon>Pezizomycotina</taxon>
        <taxon>Sordariomycetes</taxon>
        <taxon>Hypocreomycetidae</taxon>
        <taxon>Hypocreales</taxon>
        <taxon>Nectriaceae</taxon>
        <taxon>Fusarium</taxon>
        <taxon>Fusarium solani species complex</taxon>
    </lineage>
</organism>
<protein>
    <recommendedName>
        <fullName evidence="3">Essential protein Yae1 N-terminal domain-containing protein</fullName>
    </recommendedName>
</protein>
<dbReference type="AlphaFoldDB" id="A0A3M2S7Z5"/>